<dbReference type="OrthoDB" id="301434at2759"/>
<keyword evidence="5 9" id="KW-1133">Transmembrane helix</keyword>
<dbReference type="PANTHER" id="PTHR14969:SF28">
    <property type="entry name" value="DIHYDROSPHINGOSINE 1-PHOSPHATE PHOSPHATASE LCB3-RELATED"/>
    <property type="match status" value="1"/>
</dbReference>
<dbReference type="CDD" id="cd03388">
    <property type="entry name" value="PAP2_SPPase1"/>
    <property type="match status" value="1"/>
</dbReference>
<evidence type="ECO:0000256" key="4">
    <source>
        <dbReference type="ARBA" id="ARBA00022824"/>
    </source>
</evidence>
<name>A0A2V1DZ76_9PLEO</name>
<feature type="transmembrane region" description="Helical" evidence="9">
    <location>
        <begin position="221"/>
        <end position="242"/>
    </location>
</feature>
<keyword evidence="2 9" id="KW-0812">Transmembrane</keyword>
<dbReference type="Pfam" id="PF01569">
    <property type="entry name" value="PAP2"/>
    <property type="match status" value="1"/>
</dbReference>
<evidence type="ECO:0000313" key="12">
    <source>
        <dbReference type="Proteomes" id="UP000244855"/>
    </source>
</evidence>
<keyword evidence="12" id="KW-1185">Reference proteome</keyword>
<protein>
    <submittedName>
        <fullName evidence="11">PAP2-domain-containing protein</fullName>
    </submittedName>
</protein>
<dbReference type="InterPro" id="IPR036938">
    <property type="entry name" value="PAP2/HPO_sf"/>
</dbReference>
<evidence type="ECO:0000256" key="8">
    <source>
        <dbReference type="SAM" id="MobiDB-lite"/>
    </source>
</evidence>
<dbReference type="GO" id="GO:0042392">
    <property type="term" value="F:sphingosine-1-phosphate phosphatase activity"/>
    <property type="evidence" value="ECO:0007669"/>
    <property type="project" value="TreeGrafter"/>
</dbReference>
<dbReference type="STRING" id="97972.A0A2V1DZ76"/>
<feature type="transmembrane region" description="Helical" evidence="9">
    <location>
        <begin position="254"/>
        <end position="272"/>
    </location>
</feature>
<organism evidence="11 12">
    <name type="scientific">Periconia macrospinosa</name>
    <dbReference type="NCBI Taxonomy" id="97972"/>
    <lineage>
        <taxon>Eukaryota</taxon>
        <taxon>Fungi</taxon>
        <taxon>Dikarya</taxon>
        <taxon>Ascomycota</taxon>
        <taxon>Pezizomycotina</taxon>
        <taxon>Dothideomycetes</taxon>
        <taxon>Pleosporomycetidae</taxon>
        <taxon>Pleosporales</taxon>
        <taxon>Massarineae</taxon>
        <taxon>Periconiaceae</taxon>
        <taxon>Periconia</taxon>
    </lineage>
</organism>
<comment type="similarity">
    <text evidence="7">Belongs to the type 2 lipid phosphate phosphatase family.</text>
</comment>
<keyword evidence="3" id="KW-0378">Hydrolase</keyword>
<feature type="region of interest" description="Disordered" evidence="8">
    <location>
        <begin position="1"/>
        <end position="45"/>
    </location>
</feature>
<evidence type="ECO:0000256" key="1">
    <source>
        <dbReference type="ARBA" id="ARBA00004477"/>
    </source>
</evidence>
<gene>
    <name evidence="11" type="ORF">DM02DRAFT_612912</name>
</gene>
<proteinExistence type="inferred from homology"/>
<feature type="domain" description="Phosphatidic acid phosphatase type 2/haloperoxidase" evidence="10">
    <location>
        <begin position="117"/>
        <end position="239"/>
    </location>
</feature>
<feature type="transmembrane region" description="Helical" evidence="9">
    <location>
        <begin position="193"/>
        <end position="214"/>
    </location>
</feature>
<evidence type="ECO:0000256" key="3">
    <source>
        <dbReference type="ARBA" id="ARBA00022801"/>
    </source>
</evidence>
<dbReference type="SUPFAM" id="SSF48317">
    <property type="entry name" value="Acid phosphatase/Vanadium-dependent haloperoxidase"/>
    <property type="match status" value="1"/>
</dbReference>
<evidence type="ECO:0000313" key="11">
    <source>
        <dbReference type="EMBL" id="PVI02515.1"/>
    </source>
</evidence>
<feature type="transmembrane region" description="Helical" evidence="9">
    <location>
        <begin position="323"/>
        <end position="342"/>
    </location>
</feature>
<accession>A0A2V1DZ76</accession>
<keyword evidence="6 9" id="KW-0472">Membrane</keyword>
<reference evidence="11 12" key="1">
    <citation type="journal article" date="2018" name="Sci. Rep.">
        <title>Comparative genomics provides insights into the lifestyle and reveals functional heterogeneity of dark septate endophytic fungi.</title>
        <authorList>
            <person name="Knapp D.G."/>
            <person name="Nemeth J.B."/>
            <person name="Barry K."/>
            <person name="Hainaut M."/>
            <person name="Henrissat B."/>
            <person name="Johnson J."/>
            <person name="Kuo A."/>
            <person name="Lim J.H.P."/>
            <person name="Lipzen A."/>
            <person name="Nolan M."/>
            <person name="Ohm R.A."/>
            <person name="Tamas L."/>
            <person name="Grigoriev I.V."/>
            <person name="Spatafora J.W."/>
            <person name="Nagy L.G."/>
            <person name="Kovacs G.M."/>
        </authorList>
    </citation>
    <scope>NUCLEOTIDE SEQUENCE [LARGE SCALE GENOMIC DNA]</scope>
    <source>
        <strain evidence="11 12">DSE2036</strain>
    </source>
</reference>
<dbReference type="EMBL" id="KZ805342">
    <property type="protein sequence ID" value="PVI02515.1"/>
    <property type="molecule type" value="Genomic_DNA"/>
</dbReference>
<dbReference type="Proteomes" id="UP000244855">
    <property type="component" value="Unassembled WGS sequence"/>
</dbReference>
<dbReference type="Gene3D" id="1.20.144.10">
    <property type="entry name" value="Phosphatidic acid phosphatase type 2/haloperoxidase"/>
    <property type="match status" value="1"/>
</dbReference>
<dbReference type="InterPro" id="IPR000326">
    <property type="entry name" value="PAP2/HPO"/>
</dbReference>
<sequence>MSSPPPHNGRPLSDNDRATPKLDHTGKETVGKENDPRFDAGNKHQDHYTRRLPAWRNAIRKSMIPIVRWETPYLAYMQEKIRTPTLDSYFAYTANLGTHTFFMIFLPILFWCGYTSTGRAMVHVLAAGVFASGFLKDMVCLPRPLSPPLARITMSGSVALEYGFPSSHSTNAVSVVVYFVHALRQSRDEYNPTVYLALQGLCYFYAISIIFGRLYCGMHGFLDVVVGSILGAIIGILQLMYGQSFDNYIFSTDYTHVLFIVLIMLVLVRIHPEPADDCPCFDDTVSFLAVVIGINAGAWHYHLSGYAWNEPVPSTTPFEFESMGLLPTTIRIVLGVVVIFLWRAGTKPALFKILPPIFRFLERASLNLPRAFFLNASKYTSIPTMRDDDNVIPPASNLPNMLKNLAHPRKRSVSVGPQSAADAYETLAYRNRRRRESINSADGIVPEVAQFDHNNKTLSSSAKLEEKPLGVGFLPTPIASRVHSHEQMMGTGDSTTRLVLTPPDSDADFAGEAVQTPAEAENEKREIFRKLMIPRVRYDVEVVTKLIVYAGIAWLAVEGNPILFELVGLGMGVRP</sequence>
<dbReference type="GO" id="GO:0005789">
    <property type="term" value="C:endoplasmic reticulum membrane"/>
    <property type="evidence" value="ECO:0007669"/>
    <property type="project" value="UniProtKB-SubCell"/>
</dbReference>
<evidence type="ECO:0000256" key="9">
    <source>
        <dbReference type="SAM" id="Phobius"/>
    </source>
</evidence>
<evidence type="ECO:0000256" key="2">
    <source>
        <dbReference type="ARBA" id="ARBA00022692"/>
    </source>
</evidence>
<evidence type="ECO:0000256" key="6">
    <source>
        <dbReference type="ARBA" id="ARBA00023136"/>
    </source>
</evidence>
<dbReference type="SMART" id="SM00014">
    <property type="entry name" value="acidPPc"/>
    <property type="match status" value="1"/>
</dbReference>
<comment type="subcellular location">
    <subcellularLocation>
        <location evidence="1">Endoplasmic reticulum membrane</location>
        <topology evidence="1">Multi-pass membrane protein</topology>
    </subcellularLocation>
</comment>
<dbReference type="PANTHER" id="PTHR14969">
    <property type="entry name" value="SPHINGOSINE-1-PHOSPHATE PHOSPHOHYDROLASE"/>
    <property type="match status" value="1"/>
</dbReference>
<evidence type="ECO:0000256" key="7">
    <source>
        <dbReference type="ARBA" id="ARBA00038324"/>
    </source>
</evidence>
<feature type="transmembrane region" description="Helical" evidence="9">
    <location>
        <begin position="284"/>
        <end position="303"/>
    </location>
</feature>
<keyword evidence="4" id="KW-0256">Endoplasmic reticulum</keyword>
<evidence type="ECO:0000259" key="10">
    <source>
        <dbReference type="SMART" id="SM00014"/>
    </source>
</evidence>
<evidence type="ECO:0000256" key="5">
    <source>
        <dbReference type="ARBA" id="ARBA00022989"/>
    </source>
</evidence>
<feature type="transmembrane region" description="Helical" evidence="9">
    <location>
        <begin position="538"/>
        <end position="557"/>
    </location>
</feature>
<feature type="compositionally biased region" description="Basic and acidic residues" evidence="8">
    <location>
        <begin position="13"/>
        <end position="45"/>
    </location>
</feature>
<dbReference type="AlphaFoldDB" id="A0A2V1DZ76"/>
<feature type="transmembrane region" description="Helical" evidence="9">
    <location>
        <begin position="89"/>
        <end position="114"/>
    </location>
</feature>